<keyword evidence="1" id="KW-0812">Transmembrane</keyword>
<dbReference type="OrthoDB" id="9957368at2"/>
<protein>
    <submittedName>
        <fullName evidence="3">Uncharacterized protein</fullName>
    </submittedName>
</protein>
<reference evidence="2 5" key="2">
    <citation type="submission" date="2018-07" db="EMBL/GenBank/DDBJ databases">
        <title>Genomic Encyclopedia of Archaeal and Bacterial Type Strains, Phase II (KMG-II): from individual species to whole genera.</title>
        <authorList>
            <person name="Goeker M."/>
        </authorList>
    </citation>
    <scope>NUCLEOTIDE SEQUENCE [LARGE SCALE GENOMIC DNA]</scope>
    <source>
        <strain evidence="2 5">JA575</strain>
    </source>
</reference>
<dbReference type="AlphaFoldDB" id="A0A336JTL5"/>
<feature type="transmembrane region" description="Helical" evidence="1">
    <location>
        <begin position="59"/>
        <end position="76"/>
    </location>
</feature>
<organism evidence="3 4">
    <name type="scientific">Rhodopseudomonas pentothenatexigens</name>
    <dbReference type="NCBI Taxonomy" id="999699"/>
    <lineage>
        <taxon>Bacteria</taxon>
        <taxon>Pseudomonadati</taxon>
        <taxon>Pseudomonadota</taxon>
        <taxon>Alphaproteobacteria</taxon>
        <taxon>Hyphomicrobiales</taxon>
        <taxon>Nitrobacteraceae</taxon>
        <taxon>Rhodopseudomonas</taxon>
    </lineage>
</organism>
<feature type="transmembrane region" description="Helical" evidence="1">
    <location>
        <begin position="121"/>
        <end position="140"/>
    </location>
</feature>
<gene>
    <name evidence="2" type="ORF">BJ125_1302</name>
    <name evidence="3" type="ORF">SAMN05892882_1302</name>
</gene>
<keyword evidence="1" id="KW-1133">Transmembrane helix</keyword>
<feature type="transmembrane region" description="Helical" evidence="1">
    <location>
        <begin position="82"/>
        <end position="100"/>
    </location>
</feature>
<accession>A0A336JTL5</accession>
<keyword evidence="5" id="KW-1185">Reference proteome</keyword>
<evidence type="ECO:0000313" key="3">
    <source>
        <dbReference type="EMBL" id="SSW93097.1"/>
    </source>
</evidence>
<evidence type="ECO:0000313" key="5">
    <source>
        <dbReference type="Proteomes" id="UP000256343"/>
    </source>
</evidence>
<dbReference type="Proteomes" id="UP000256343">
    <property type="component" value="Unassembled WGS sequence"/>
</dbReference>
<evidence type="ECO:0000313" key="4">
    <source>
        <dbReference type="Proteomes" id="UP000252631"/>
    </source>
</evidence>
<sequence length="194" mass="21293">MRHLGLKLILFVAVWYELSVEFRISPDAAFLATIGLLVGGWLAMRLAGQAAYLMGPLTSGLLIQVLLWFVLLWWFAPAVFHAIPVVFDLLIVVGLALAGARCRVLFEEEKKRGRKFVPAEHSVAVLLAVFGAMAACMISLRQWGSLWPLVAYVLIPGLPFAFGWRVAPLAAPDRFDAKVGDAGSFRDAGLSEER</sequence>
<proteinExistence type="predicted"/>
<dbReference type="Proteomes" id="UP000252631">
    <property type="component" value="Unassembled WGS sequence"/>
</dbReference>
<dbReference type="EMBL" id="QRDT01000030">
    <property type="protein sequence ID" value="RED25769.1"/>
    <property type="molecule type" value="Genomic_DNA"/>
</dbReference>
<feature type="transmembrane region" description="Helical" evidence="1">
    <location>
        <begin position="29"/>
        <end position="47"/>
    </location>
</feature>
<dbReference type="EMBL" id="UFQQ01000030">
    <property type="protein sequence ID" value="SSW93097.1"/>
    <property type="molecule type" value="Genomic_DNA"/>
</dbReference>
<evidence type="ECO:0000313" key="2">
    <source>
        <dbReference type="EMBL" id="RED25769.1"/>
    </source>
</evidence>
<name>A0A336JTL5_9BRAD</name>
<feature type="transmembrane region" description="Helical" evidence="1">
    <location>
        <begin position="146"/>
        <end position="164"/>
    </location>
</feature>
<dbReference type="RefSeq" id="WP_114360502.1">
    <property type="nucleotide sequence ID" value="NZ_QRDT01000030.1"/>
</dbReference>
<keyword evidence="1" id="KW-0472">Membrane</keyword>
<reference evidence="3 4" key="1">
    <citation type="submission" date="2017-08" db="EMBL/GenBank/DDBJ databases">
        <authorList>
            <person name="de Groot N.N."/>
        </authorList>
    </citation>
    <scope>NUCLEOTIDE SEQUENCE [LARGE SCALE GENOMIC DNA]</scope>
    <source>
        <strain evidence="3 4">JA575</strain>
    </source>
</reference>
<evidence type="ECO:0000256" key="1">
    <source>
        <dbReference type="SAM" id="Phobius"/>
    </source>
</evidence>